<dbReference type="InterPro" id="IPR020599">
    <property type="entry name" value="Transl_elong_fac_P/YeiP"/>
</dbReference>
<dbReference type="FunFam" id="2.30.30.30:FF:000003">
    <property type="entry name" value="Elongation factor P"/>
    <property type="match status" value="1"/>
</dbReference>
<evidence type="ECO:0000256" key="1">
    <source>
        <dbReference type="ARBA" id="ARBA00004496"/>
    </source>
</evidence>
<evidence type="ECO:0000313" key="12">
    <source>
        <dbReference type="EMBL" id="AKI96711.1"/>
    </source>
</evidence>
<evidence type="ECO:0000256" key="3">
    <source>
        <dbReference type="ARBA" id="ARBA00009479"/>
    </source>
</evidence>
<dbReference type="InterPro" id="IPR008991">
    <property type="entry name" value="Translation_prot_SH3-like_sf"/>
</dbReference>
<dbReference type="PANTHER" id="PTHR30053">
    <property type="entry name" value="ELONGATION FACTOR P"/>
    <property type="match status" value="1"/>
</dbReference>
<dbReference type="CDD" id="cd05794">
    <property type="entry name" value="S1_EF-P_repeat_2"/>
    <property type="match status" value="1"/>
</dbReference>
<dbReference type="InterPro" id="IPR012340">
    <property type="entry name" value="NA-bd_OB-fold"/>
</dbReference>
<dbReference type="FunFam" id="2.40.50.140:FF:000009">
    <property type="entry name" value="Elongation factor P"/>
    <property type="match status" value="1"/>
</dbReference>
<dbReference type="PROSITE" id="PS01275">
    <property type="entry name" value="EFP"/>
    <property type="match status" value="1"/>
</dbReference>
<comment type="subcellular location">
    <subcellularLocation>
        <location evidence="1 7">Cytoplasm</location>
    </subcellularLocation>
</comment>
<sequence length="185" mass="20918">MVEVGDIRKGMALIIDNEIYIVLDVNKHFTGRGSGIIRTKMKNIKTGYVREFKFNSGEKVEEASLSLRRVQYLYSDGDLFYFMDLETYEQYTLDRKVIGDALYYMTENMELDLQFHDSTPIGVVLPNTVVLEVTETAPSFKGDTVSGGGKPAVCETGLKVTVPFFVENGQKIRVDTRTGEYIERA</sequence>
<dbReference type="GO" id="GO:0043043">
    <property type="term" value="P:peptide biosynthetic process"/>
    <property type="evidence" value="ECO:0007669"/>
    <property type="project" value="InterPro"/>
</dbReference>
<evidence type="ECO:0000256" key="9">
    <source>
        <dbReference type="RuleBase" id="RU004389"/>
    </source>
</evidence>
<dbReference type="CDD" id="cd04470">
    <property type="entry name" value="S1_EF-P_repeat_1"/>
    <property type="match status" value="1"/>
</dbReference>
<dbReference type="Pfam" id="PF09285">
    <property type="entry name" value="Elong-fact-P_C"/>
    <property type="match status" value="1"/>
</dbReference>
<evidence type="ECO:0000256" key="7">
    <source>
        <dbReference type="HAMAP-Rule" id="MF_00141"/>
    </source>
</evidence>
<protein>
    <recommendedName>
        <fullName evidence="7 8">Elongation factor P</fullName>
        <shortName evidence="7">EF-P</shortName>
    </recommendedName>
</protein>
<dbReference type="HAMAP" id="MF_00141">
    <property type="entry name" value="EF_P"/>
    <property type="match status" value="1"/>
</dbReference>
<evidence type="ECO:0000256" key="6">
    <source>
        <dbReference type="ARBA" id="ARBA00022917"/>
    </source>
</evidence>
<dbReference type="InterPro" id="IPR011768">
    <property type="entry name" value="Transl_elongation_fac_P"/>
</dbReference>
<dbReference type="Pfam" id="PF01132">
    <property type="entry name" value="EFP"/>
    <property type="match status" value="1"/>
</dbReference>
<dbReference type="UniPathway" id="UPA00345"/>
<dbReference type="Gene3D" id="2.40.50.140">
    <property type="entry name" value="Nucleic acid-binding proteins"/>
    <property type="match status" value="2"/>
</dbReference>
<dbReference type="InterPro" id="IPR015365">
    <property type="entry name" value="Elong-fact-P_C"/>
</dbReference>
<dbReference type="GO" id="GO:0003746">
    <property type="term" value="F:translation elongation factor activity"/>
    <property type="evidence" value="ECO:0007669"/>
    <property type="project" value="UniProtKB-UniRule"/>
</dbReference>
<dbReference type="SMART" id="SM01185">
    <property type="entry name" value="EFP"/>
    <property type="match status" value="1"/>
</dbReference>
<accession>A0A0G2Z9F6</accession>
<dbReference type="KEGG" id="kpf:IX53_01490"/>
<dbReference type="PIRSF" id="PIRSF005901">
    <property type="entry name" value="EF-P"/>
    <property type="match status" value="1"/>
</dbReference>
<dbReference type="Proteomes" id="UP000035159">
    <property type="component" value="Chromosome"/>
</dbReference>
<evidence type="ECO:0000256" key="2">
    <source>
        <dbReference type="ARBA" id="ARBA00004815"/>
    </source>
</evidence>
<dbReference type="InterPro" id="IPR001059">
    <property type="entry name" value="Transl_elong_P/YeiP_cen"/>
</dbReference>
<dbReference type="SMART" id="SM00841">
    <property type="entry name" value="Elong-fact-P_C"/>
    <property type="match status" value="1"/>
</dbReference>
<dbReference type="RefSeq" id="WP_047753846.1">
    <property type="nucleotide sequence ID" value="NZ_CAJUHA010000022.1"/>
</dbReference>
<keyword evidence="5 7" id="KW-0251">Elongation factor</keyword>
<comment type="pathway">
    <text evidence="2 7">Protein biosynthesis; polypeptide chain elongation.</text>
</comment>
<dbReference type="NCBIfam" id="NF001810">
    <property type="entry name" value="PRK00529.1"/>
    <property type="match status" value="1"/>
</dbReference>
<proteinExistence type="inferred from homology"/>
<name>A0A0G2Z9F6_9BACT</name>
<dbReference type="GO" id="GO:0005829">
    <property type="term" value="C:cytosol"/>
    <property type="evidence" value="ECO:0007669"/>
    <property type="project" value="UniProtKB-ARBA"/>
</dbReference>
<evidence type="ECO:0000256" key="4">
    <source>
        <dbReference type="ARBA" id="ARBA00022490"/>
    </source>
</evidence>
<organism evidence="12 13">
    <name type="scientific">Kosmotoga pacifica</name>
    <dbReference type="NCBI Taxonomy" id="1330330"/>
    <lineage>
        <taxon>Bacteria</taxon>
        <taxon>Thermotogati</taxon>
        <taxon>Thermotogota</taxon>
        <taxon>Thermotogae</taxon>
        <taxon>Kosmotogales</taxon>
        <taxon>Kosmotogaceae</taxon>
        <taxon>Kosmotoga</taxon>
    </lineage>
</organism>
<dbReference type="OrthoDB" id="9801844at2"/>
<dbReference type="PATRIC" id="fig|1330330.3.peg.303"/>
<reference evidence="12 13" key="1">
    <citation type="submission" date="2015-04" db="EMBL/GenBank/DDBJ databases">
        <title>Complete Genome Sequence of Kosmotoga pacifica SLHLJ1.</title>
        <authorList>
            <person name="Jiang L.J."/>
            <person name="Shao Z.Z."/>
            <person name="Jebbar M."/>
        </authorList>
    </citation>
    <scope>NUCLEOTIDE SEQUENCE [LARGE SCALE GENOMIC DNA]</scope>
    <source>
        <strain evidence="12 13">SLHLJ1</strain>
    </source>
</reference>
<keyword evidence="13" id="KW-1185">Reference proteome</keyword>
<evidence type="ECO:0000259" key="10">
    <source>
        <dbReference type="SMART" id="SM00841"/>
    </source>
</evidence>
<dbReference type="InterPro" id="IPR014722">
    <property type="entry name" value="Rib_uL2_dom2"/>
</dbReference>
<feature type="domain" description="Translation elongation factor P/YeiP central" evidence="11">
    <location>
        <begin position="67"/>
        <end position="121"/>
    </location>
</feature>
<feature type="domain" description="Elongation factor P C-terminal" evidence="10">
    <location>
        <begin position="129"/>
        <end position="184"/>
    </location>
</feature>
<gene>
    <name evidence="7" type="primary">efp</name>
    <name evidence="12" type="ORF">IX53_01490</name>
</gene>
<dbReference type="NCBIfam" id="TIGR00038">
    <property type="entry name" value="efp"/>
    <property type="match status" value="1"/>
</dbReference>
<dbReference type="Pfam" id="PF08207">
    <property type="entry name" value="EFP_N"/>
    <property type="match status" value="1"/>
</dbReference>
<comment type="similarity">
    <text evidence="3 7 9">Belongs to the elongation factor P family.</text>
</comment>
<evidence type="ECO:0000256" key="5">
    <source>
        <dbReference type="ARBA" id="ARBA00022768"/>
    </source>
</evidence>
<dbReference type="Gene3D" id="2.30.30.30">
    <property type="match status" value="1"/>
</dbReference>
<dbReference type="PANTHER" id="PTHR30053:SF12">
    <property type="entry name" value="ELONGATION FACTOR P (EF-P) FAMILY PROTEIN"/>
    <property type="match status" value="1"/>
</dbReference>
<dbReference type="SUPFAM" id="SSF50104">
    <property type="entry name" value="Translation proteins SH3-like domain"/>
    <property type="match status" value="1"/>
</dbReference>
<dbReference type="SUPFAM" id="SSF50249">
    <property type="entry name" value="Nucleic acid-binding proteins"/>
    <property type="match status" value="2"/>
</dbReference>
<keyword evidence="6 7" id="KW-0648">Protein biosynthesis</keyword>
<comment type="function">
    <text evidence="7">Involved in peptide bond synthesis. Stimulates efficient translation and peptide-bond synthesis on native or reconstituted 70S ribosomes in vitro. Probably functions indirectly by altering the affinity of the ribosome for aminoacyl-tRNA, thus increasing their reactivity as acceptors for peptidyl transferase.</text>
</comment>
<dbReference type="FunFam" id="2.40.50.140:FF:000004">
    <property type="entry name" value="Elongation factor P"/>
    <property type="match status" value="1"/>
</dbReference>
<keyword evidence="4 7" id="KW-0963">Cytoplasm</keyword>
<dbReference type="STRING" id="1330330.IX53_01490"/>
<dbReference type="InterPro" id="IPR013852">
    <property type="entry name" value="Transl_elong_P/YeiP_CS"/>
</dbReference>
<dbReference type="AlphaFoldDB" id="A0A0G2Z9F6"/>
<dbReference type="InterPro" id="IPR013185">
    <property type="entry name" value="Transl_elong_KOW-like"/>
</dbReference>
<evidence type="ECO:0000313" key="13">
    <source>
        <dbReference type="Proteomes" id="UP000035159"/>
    </source>
</evidence>
<dbReference type="EMBL" id="CP011232">
    <property type="protein sequence ID" value="AKI96711.1"/>
    <property type="molecule type" value="Genomic_DNA"/>
</dbReference>
<evidence type="ECO:0000259" key="11">
    <source>
        <dbReference type="SMART" id="SM01185"/>
    </source>
</evidence>
<evidence type="ECO:0000256" key="8">
    <source>
        <dbReference type="NCBIfam" id="TIGR00038"/>
    </source>
</evidence>